<dbReference type="SUPFAM" id="SSF100950">
    <property type="entry name" value="NagB/RpiA/CoA transferase-like"/>
    <property type="match status" value="1"/>
</dbReference>
<name>Q47Y60_COLP3</name>
<dbReference type="KEGG" id="cps:CPS_3592"/>
<keyword evidence="2 3" id="KW-0808">Transferase</keyword>
<dbReference type="PANTHER" id="PTHR13707">
    <property type="entry name" value="KETOACID-COENZYME A TRANSFERASE"/>
    <property type="match status" value="1"/>
</dbReference>
<dbReference type="GO" id="GO:0047569">
    <property type="term" value="F:3-oxoadipate CoA-transferase activity"/>
    <property type="evidence" value="ECO:0007669"/>
    <property type="project" value="UniProtKB-EC"/>
</dbReference>
<dbReference type="InterPro" id="IPR037171">
    <property type="entry name" value="NagB/RpiA_transferase-like"/>
</dbReference>
<evidence type="ECO:0000256" key="1">
    <source>
        <dbReference type="ARBA" id="ARBA00007047"/>
    </source>
</evidence>
<dbReference type="HOGENOM" id="CLU_019942_4_1_6"/>
<dbReference type="EMBL" id="CP000083">
    <property type="protein sequence ID" value="AAZ25456.1"/>
    <property type="molecule type" value="Genomic_DNA"/>
</dbReference>
<proteinExistence type="inferred from homology"/>
<dbReference type="PANTHER" id="PTHR13707:SF57">
    <property type="entry name" value="SUCCINYL-COA:3-KETOACID COENZYME A TRANSFERASE SUBUNIT B-RELATED"/>
    <property type="match status" value="1"/>
</dbReference>
<dbReference type="NCBIfam" id="TIGR02428">
    <property type="entry name" value="pcaJ_scoB_fam"/>
    <property type="match status" value="1"/>
</dbReference>
<dbReference type="Pfam" id="PF01144">
    <property type="entry name" value="CoA_trans"/>
    <property type="match status" value="1"/>
</dbReference>
<dbReference type="RefSeq" id="WP_011044346.1">
    <property type="nucleotide sequence ID" value="NC_003910.7"/>
</dbReference>
<dbReference type="SMART" id="SM00882">
    <property type="entry name" value="CoA_trans"/>
    <property type="match status" value="1"/>
</dbReference>
<reference evidence="3" key="1">
    <citation type="journal article" date="2005" name="Proc. Natl. Acad. Sci. U.S.A.">
        <title>The psychrophilic lifestyle as revealed by the genome sequence of Colwellia psychrerythraea 34H through genomic and proteomic analyses.</title>
        <authorList>
            <person name="Methe B.A."/>
            <person name="Nelson K.E."/>
            <person name="Deming J.W."/>
            <person name="Momen B."/>
            <person name="Melamud E."/>
            <person name="Zhang X."/>
            <person name="Moult J."/>
            <person name="Madupu R."/>
            <person name="Nelson W.C."/>
            <person name="Dodson R.J."/>
            <person name="Brinkac L.M."/>
            <person name="Daugherty S.C."/>
            <person name="Durkin A.S."/>
            <person name="DeBoy R.T."/>
            <person name="Kolonay J.F."/>
            <person name="Sullivan S.A."/>
            <person name="Zhou L."/>
            <person name="Davidsen T.M."/>
            <person name="Wu M."/>
            <person name="Huston A.L."/>
            <person name="Lewis M."/>
            <person name="Weaver B."/>
            <person name="Weidman J.F."/>
            <person name="Khouri H."/>
            <person name="Utterback T.R."/>
            <person name="Feldblyum T.V."/>
            <person name="Fraser C.M."/>
        </authorList>
    </citation>
    <scope>NUCLEOTIDE SEQUENCE [LARGE SCALE GENOMIC DNA]</scope>
    <source>
        <strain evidence="3">34H</strain>
    </source>
</reference>
<accession>Q47Y60</accession>
<evidence type="ECO:0000256" key="2">
    <source>
        <dbReference type="ARBA" id="ARBA00022679"/>
    </source>
</evidence>
<organism evidence="3 4">
    <name type="scientific">Colwellia psychrerythraea (strain 34H / ATCC BAA-681)</name>
    <name type="common">Vibrio psychroerythus</name>
    <dbReference type="NCBI Taxonomy" id="167879"/>
    <lineage>
        <taxon>Bacteria</taxon>
        <taxon>Pseudomonadati</taxon>
        <taxon>Pseudomonadota</taxon>
        <taxon>Gammaproteobacteria</taxon>
        <taxon>Alteromonadales</taxon>
        <taxon>Colwelliaceae</taxon>
        <taxon>Colwellia</taxon>
    </lineage>
</organism>
<dbReference type="EC" id="2.8.3.6" evidence="3"/>
<dbReference type="STRING" id="167879.CPS_3592"/>
<dbReference type="InterPro" id="IPR012791">
    <property type="entry name" value="3-oxoacid_CoA-transf_B"/>
</dbReference>
<protein>
    <submittedName>
        <fullName evidence="3">3-oxoadipate CoA-transferase, beta subunit</fullName>
        <ecNumber evidence="3">2.8.3.6</ecNumber>
    </submittedName>
</protein>
<sequence length="255" mass="27445">MSQLTEQQNLETTTQVGWNREQMAQRCAQDIEDGSYVNLGIGIPEKVAQYVPDGREVIYHTENGLLGMGNSPSDEEFDADLINAGKKAITAIPGASYFHHGDSFAMIRGNHIDVCVLGAMQVSMKGDLANWSTGAVDAIPAVGGAMDLVAGVKTIYIITQHTTKNGAAKILPECTFPLTGQQVVNRIYSDLCVIDVTANGLVLIELAPGISFDYVQERTGVALLNGLTQKDEVANNKTVNSSNKPVRSTQYKAKQ</sequence>
<gene>
    <name evidence="3" type="primary">pcaJ</name>
    <name evidence="3" type="ordered locus">CPS_3592</name>
</gene>
<comment type="similarity">
    <text evidence="1">Belongs to the 3-oxoacid CoA-transferase subunit B family.</text>
</comment>
<dbReference type="Proteomes" id="UP000000547">
    <property type="component" value="Chromosome"/>
</dbReference>
<dbReference type="InterPro" id="IPR004165">
    <property type="entry name" value="CoA_trans_fam_I"/>
</dbReference>
<evidence type="ECO:0000313" key="4">
    <source>
        <dbReference type="Proteomes" id="UP000000547"/>
    </source>
</evidence>
<evidence type="ECO:0000313" key="3">
    <source>
        <dbReference type="EMBL" id="AAZ25456.1"/>
    </source>
</evidence>
<dbReference type="AlphaFoldDB" id="Q47Y60"/>
<dbReference type="Gene3D" id="3.40.1080.10">
    <property type="entry name" value="Glutaconate Coenzyme A-transferase"/>
    <property type="match status" value="1"/>
</dbReference>